<dbReference type="RefSeq" id="WP_343774081.1">
    <property type="nucleotide sequence ID" value="NZ_BAAADV010000004.1"/>
</dbReference>
<evidence type="ECO:0000313" key="1">
    <source>
        <dbReference type="EMBL" id="GAA0674374.1"/>
    </source>
</evidence>
<reference evidence="1 2" key="1">
    <citation type="journal article" date="2019" name="Int. J. Syst. Evol. Microbiol.">
        <title>The Global Catalogue of Microorganisms (GCM) 10K type strain sequencing project: providing services to taxonomists for standard genome sequencing and annotation.</title>
        <authorList>
            <consortium name="The Broad Institute Genomics Platform"/>
            <consortium name="The Broad Institute Genome Sequencing Center for Infectious Disease"/>
            <person name="Wu L."/>
            <person name="Ma J."/>
        </authorList>
    </citation>
    <scope>NUCLEOTIDE SEQUENCE [LARGE SCALE GENOMIC DNA]</scope>
    <source>
        <strain evidence="1 2">JCM 16328</strain>
    </source>
</reference>
<gene>
    <name evidence="1" type="ORF">GCM10009020_22150</name>
</gene>
<evidence type="ECO:0000313" key="2">
    <source>
        <dbReference type="Proteomes" id="UP001500420"/>
    </source>
</evidence>
<protein>
    <recommendedName>
        <fullName evidence="3">TraB family protein</fullName>
    </recommendedName>
</protein>
<dbReference type="AlphaFoldDB" id="A0AAV3TCT0"/>
<evidence type="ECO:0008006" key="3">
    <source>
        <dbReference type="Google" id="ProtNLM"/>
    </source>
</evidence>
<organism evidence="1 2">
    <name type="scientific">Natronoarchaeum mannanilyticum</name>
    <dbReference type="NCBI Taxonomy" id="926360"/>
    <lineage>
        <taxon>Archaea</taxon>
        <taxon>Methanobacteriati</taxon>
        <taxon>Methanobacteriota</taxon>
        <taxon>Stenosarchaea group</taxon>
        <taxon>Halobacteria</taxon>
        <taxon>Halobacteriales</taxon>
        <taxon>Natronoarchaeaceae</taxon>
    </lineage>
</organism>
<proteinExistence type="predicted"/>
<comment type="caution">
    <text evidence="1">The sequence shown here is derived from an EMBL/GenBank/DDBJ whole genome shotgun (WGS) entry which is preliminary data.</text>
</comment>
<accession>A0AAV3TCT0</accession>
<dbReference type="Proteomes" id="UP001500420">
    <property type="component" value="Unassembled WGS sequence"/>
</dbReference>
<name>A0AAV3TCT0_9EURY</name>
<sequence length="242" mass="25957">MPSPIDRLPDDPRLDAEHVRRVPGARDVFVVGVVHDHPASVHRVRSLVDAVAPDVVALELPELAVPLYRAYVENPDQSVDRGGEMSAAIDAADGAEIAGIDAPSGRFLRALVRESRSEDVGREEVERVVRGLATVTKRALASRLAAPVAHRTDVEFELDAPTDHGCTDADAPEAQATDERRQIRRSVALLGALDGGGATALRDRAREAAMAEAIADRSDEESVVAVVGRDHLDPVVERLADE</sequence>
<keyword evidence="2" id="KW-1185">Reference proteome</keyword>
<dbReference type="EMBL" id="BAAADV010000004">
    <property type="protein sequence ID" value="GAA0674374.1"/>
    <property type="molecule type" value="Genomic_DNA"/>
</dbReference>